<dbReference type="Pfam" id="PF02362">
    <property type="entry name" value="B3"/>
    <property type="match status" value="1"/>
</dbReference>
<evidence type="ECO:0000256" key="4">
    <source>
        <dbReference type="ARBA" id="ARBA00023163"/>
    </source>
</evidence>
<comment type="caution">
    <text evidence="8">The sequence shown here is derived from an EMBL/GenBank/DDBJ whole genome shotgun (WGS) entry which is preliminary data.</text>
</comment>
<keyword evidence="5" id="KW-0539">Nucleus</keyword>
<dbReference type="PANTHER" id="PTHR31140">
    <property type="entry name" value="B3 DOMAIN-CONTAINING TRANSCRIPTION FACTOR ABI3"/>
    <property type="match status" value="1"/>
</dbReference>
<keyword evidence="3" id="KW-0238">DNA-binding</keyword>
<evidence type="ECO:0000313" key="9">
    <source>
        <dbReference type="Proteomes" id="UP000826271"/>
    </source>
</evidence>
<dbReference type="Proteomes" id="UP000826271">
    <property type="component" value="Unassembled WGS sequence"/>
</dbReference>
<protein>
    <recommendedName>
        <fullName evidence="7">TF-B3 domain-containing protein</fullName>
    </recommendedName>
</protein>
<dbReference type="InterPro" id="IPR015300">
    <property type="entry name" value="DNA-bd_pseudobarrel_sf"/>
</dbReference>
<dbReference type="EMBL" id="WHWC01000004">
    <property type="protein sequence ID" value="KAG8385017.1"/>
    <property type="molecule type" value="Genomic_DNA"/>
</dbReference>
<evidence type="ECO:0000256" key="5">
    <source>
        <dbReference type="ARBA" id="ARBA00023242"/>
    </source>
</evidence>
<dbReference type="GO" id="GO:0003677">
    <property type="term" value="F:DNA binding"/>
    <property type="evidence" value="ECO:0007669"/>
    <property type="project" value="UniProtKB-KW"/>
</dbReference>
<keyword evidence="2" id="KW-0805">Transcription regulation</keyword>
<feature type="region of interest" description="Disordered" evidence="6">
    <location>
        <begin position="1"/>
        <end position="39"/>
    </location>
</feature>
<sequence length="261" mass="30276">MARNEMMSGNGAAVRGGGDRSRRHRNQQRGADLFSGPSFNNVRRGTRMNRVRRASLDALAFPILHVPPLPPPRVRYLFNKELKNSDVSTLRRMVLPKKEAETHLPNLDTKEGISFSMLDMDGIHEWLFKYRYWPNNSSRMYVLESTGDFVLEHDLLPGDYILVYRNSEDGRYMIEGRKKEEHEARTGIYNDIVINEATIDLNLAVSEDNMDMLYEYNATFMDDSPFEYIGDPINLPSLESRPFCFEPIENYSAEDFQFQMI</sequence>
<name>A0AAV6XWK1_9LAMI</name>
<dbReference type="PANTHER" id="PTHR31140:SF73">
    <property type="entry name" value="B3 DOMAIN-CONTAINING TRANSCRIPTION FACTOR FUS3"/>
    <property type="match status" value="1"/>
</dbReference>
<evidence type="ECO:0000256" key="3">
    <source>
        <dbReference type="ARBA" id="ARBA00023125"/>
    </source>
</evidence>
<reference evidence="8" key="1">
    <citation type="submission" date="2019-10" db="EMBL/GenBank/DDBJ databases">
        <authorList>
            <person name="Zhang R."/>
            <person name="Pan Y."/>
            <person name="Wang J."/>
            <person name="Ma R."/>
            <person name="Yu S."/>
        </authorList>
    </citation>
    <scope>NUCLEOTIDE SEQUENCE</scope>
    <source>
        <strain evidence="8">LA-IB0</strain>
        <tissue evidence="8">Leaf</tissue>
    </source>
</reference>
<evidence type="ECO:0000256" key="6">
    <source>
        <dbReference type="SAM" id="MobiDB-lite"/>
    </source>
</evidence>
<organism evidence="8 9">
    <name type="scientific">Buddleja alternifolia</name>
    <dbReference type="NCBI Taxonomy" id="168488"/>
    <lineage>
        <taxon>Eukaryota</taxon>
        <taxon>Viridiplantae</taxon>
        <taxon>Streptophyta</taxon>
        <taxon>Embryophyta</taxon>
        <taxon>Tracheophyta</taxon>
        <taxon>Spermatophyta</taxon>
        <taxon>Magnoliopsida</taxon>
        <taxon>eudicotyledons</taxon>
        <taxon>Gunneridae</taxon>
        <taxon>Pentapetalae</taxon>
        <taxon>asterids</taxon>
        <taxon>lamiids</taxon>
        <taxon>Lamiales</taxon>
        <taxon>Scrophulariaceae</taxon>
        <taxon>Buddlejeae</taxon>
        <taxon>Buddleja</taxon>
    </lineage>
</organism>
<evidence type="ECO:0000313" key="8">
    <source>
        <dbReference type="EMBL" id="KAG8385017.1"/>
    </source>
</evidence>
<dbReference type="PROSITE" id="PS50863">
    <property type="entry name" value="B3"/>
    <property type="match status" value="1"/>
</dbReference>
<proteinExistence type="predicted"/>
<dbReference type="InterPro" id="IPR003340">
    <property type="entry name" value="B3_DNA-bd"/>
</dbReference>
<dbReference type="SUPFAM" id="SSF101936">
    <property type="entry name" value="DNA-binding pseudobarrel domain"/>
    <property type="match status" value="1"/>
</dbReference>
<dbReference type="GO" id="GO:0003700">
    <property type="term" value="F:DNA-binding transcription factor activity"/>
    <property type="evidence" value="ECO:0007669"/>
    <property type="project" value="InterPro"/>
</dbReference>
<keyword evidence="9" id="KW-1185">Reference proteome</keyword>
<dbReference type="AlphaFoldDB" id="A0AAV6XWK1"/>
<evidence type="ECO:0000256" key="1">
    <source>
        <dbReference type="ARBA" id="ARBA00004123"/>
    </source>
</evidence>
<feature type="domain" description="TF-B3" evidence="7">
    <location>
        <begin position="78"/>
        <end position="180"/>
    </location>
</feature>
<dbReference type="InterPro" id="IPR044800">
    <property type="entry name" value="LEC2-like"/>
</dbReference>
<dbReference type="CDD" id="cd10017">
    <property type="entry name" value="B3_DNA"/>
    <property type="match status" value="1"/>
</dbReference>
<dbReference type="GO" id="GO:0005634">
    <property type="term" value="C:nucleus"/>
    <property type="evidence" value="ECO:0007669"/>
    <property type="project" value="UniProtKB-SubCell"/>
</dbReference>
<comment type="subcellular location">
    <subcellularLocation>
        <location evidence="1">Nucleus</location>
    </subcellularLocation>
</comment>
<evidence type="ECO:0000256" key="2">
    <source>
        <dbReference type="ARBA" id="ARBA00023015"/>
    </source>
</evidence>
<keyword evidence="4" id="KW-0804">Transcription</keyword>
<gene>
    <name evidence="8" type="ORF">BUALT_Bualt04G0179100</name>
</gene>
<evidence type="ECO:0000259" key="7">
    <source>
        <dbReference type="PROSITE" id="PS50863"/>
    </source>
</evidence>
<dbReference type="Gene3D" id="2.40.330.10">
    <property type="entry name" value="DNA-binding pseudobarrel domain"/>
    <property type="match status" value="1"/>
</dbReference>
<accession>A0AAV6XWK1</accession>
<dbReference type="SMART" id="SM01019">
    <property type="entry name" value="B3"/>
    <property type="match status" value="1"/>
</dbReference>